<evidence type="ECO:0000259" key="4">
    <source>
        <dbReference type="PROSITE" id="PS50846"/>
    </source>
</evidence>
<dbReference type="SUPFAM" id="SSF55008">
    <property type="entry name" value="HMA, heavy metal-associated domain"/>
    <property type="match status" value="3"/>
</dbReference>
<evidence type="ECO:0000313" key="6">
    <source>
        <dbReference type="Proteomes" id="UP000679220"/>
    </source>
</evidence>
<keyword evidence="3" id="KW-1133">Transmembrane helix</keyword>
<reference evidence="5" key="2">
    <citation type="submission" date="2021-04" db="EMBL/GenBank/DDBJ databases">
        <authorList>
            <person name="Zhang T."/>
            <person name="Zhang Y."/>
            <person name="Lu D."/>
            <person name="Zuo D."/>
            <person name="Du Z."/>
        </authorList>
    </citation>
    <scope>NUCLEOTIDE SEQUENCE</scope>
    <source>
        <strain evidence="5">JR1</strain>
    </source>
</reference>
<dbReference type="Gene3D" id="2.40.30.170">
    <property type="match status" value="1"/>
</dbReference>
<dbReference type="GO" id="GO:0015679">
    <property type="term" value="P:plasma membrane copper ion transport"/>
    <property type="evidence" value="ECO:0007669"/>
    <property type="project" value="TreeGrafter"/>
</dbReference>
<dbReference type="EMBL" id="JAGTAR010000022">
    <property type="protein sequence ID" value="MBR8536726.1"/>
    <property type="molecule type" value="Genomic_DNA"/>
</dbReference>
<dbReference type="NCBIfam" id="TIGR01730">
    <property type="entry name" value="RND_mfp"/>
    <property type="match status" value="1"/>
</dbReference>
<dbReference type="PANTHER" id="PTHR30097">
    <property type="entry name" value="CATION EFFLUX SYSTEM PROTEIN CUSB"/>
    <property type="match status" value="1"/>
</dbReference>
<feature type="domain" description="HMA" evidence="4">
    <location>
        <begin position="620"/>
        <end position="685"/>
    </location>
</feature>
<dbReference type="Pfam" id="PF25954">
    <property type="entry name" value="Beta-barrel_RND_2"/>
    <property type="match status" value="1"/>
</dbReference>
<dbReference type="Pfam" id="PF25973">
    <property type="entry name" value="BSH_CzcB"/>
    <property type="match status" value="1"/>
</dbReference>
<dbReference type="InterPro" id="IPR058792">
    <property type="entry name" value="Beta-barrel_RND_2"/>
</dbReference>
<dbReference type="InterPro" id="IPR006122">
    <property type="entry name" value="HMA_Cu_ion-bd"/>
</dbReference>
<evidence type="ECO:0000256" key="2">
    <source>
        <dbReference type="ARBA" id="ARBA00022448"/>
    </source>
</evidence>
<dbReference type="Gene3D" id="2.40.420.20">
    <property type="match status" value="1"/>
</dbReference>
<accession>A0A941F4M8</accession>
<dbReference type="GO" id="GO:0005507">
    <property type="term" value="F:copper ion binding"/>
    <property type="evidence" value="ECO:0007669"/>
    <property type="project" value="InterPro"/>
</dbReference>
<evidence type="ECO:0000256" key="3">
    <source>
        <dbReference type="SAM" id="Phobius"/>
    </source>
</evidence>
<feature type="transmembrane region" description="Helical" evidence="3">
    <location>
        <begin position="12"/>
        <end position="30"/>
    </location>
</feature>
<dbReference type="InterPro" id="IPR051909">
    <property type="entry name" value="MFP_Cation_Efflux"/>
</dbReference>
<dbReference type="NCBIfam" id="TIGR00003">
    <property type="entry name" value="copper ion binding protein"/>
    <property type="match status" value="1"/>
</dbReference>
<gene>
    <name evidence="5" type="ORF">KDU71_14210</name>
</gene>
<dbReference type="CDD" id="cd00371">
    <property type="entry name" value="HMA"/>
    <property type="match status" value="2"/>
</dbReference>
<dbReference type="InterPro" id="IPR045800">
    <property type="entry name" value="HMBD"/>
</dbReference>
<dbReference type="GO" id="GO:0016020">
    <property type="term" value="C:membrane"/>
    <property type="evidence" value="ECO:0007669"/>
    <property type="project" value="InterPro"/>
</dbReference>
<reference evidence="5" key="1">
    <citation type="journal article" date="2018" name="Int. J. Syst. Evol. Microbiol.">
        <title>Carboxylicivirga sediminis sp. nov., isolated from coastal sediment.</title>
        <authorList>
            <person name="Wang F.Q."/>
            <person name="Ren L.H."/>
            <person name="Zou R.J."/>
            <person name="Sun Y.Z."/>
            <person name="Liu X.J."/>
            <person name="Jiang F."/>
            <person name="Liu L.J."/>
        </authorList>
    </citation>
    <scope>NUCLEOTIDE SEQUENCE</scope>
    <source>
        <strain evidence="5">JR1</strain>
    </source>
</reference>
<keyword evidence="2" id="KW-0813">Transport</keyword>
<sequence>MKKIFQNIKSNYKLVLGVLIVGLAIGWIIAPSGNTNGAGDEHAGHNHEEEATTWTCSMHPQIKQDKPGLCPICAMDLIPLSSMGGGENADPNEIVMSESAAKLAEIQTSVVALGEPEKSIYMQGKLHVDERRIAELTARFGGRIEELFVNFTGQEVRKGQKLATIYSPNLVSAQRELIEASEFKEDNPSLYQAARAKLKAWDLSERQINKIEASGEPEVNFNVLSPITGTVTMRHVALGDYVKEGTTLFKVADLTKLWALFDAYETDLPWIKIGDKMNFTLQALPGEEFKTKVTYVDPIIDAKTRVAKVRAEINNKELRLKPEMFTNGVLTSKIANGQKAVIIPKSAVLWTGKRAVVYTKVQERESPTFLYREIILGPEAGAFYVVKEGLEPGEEIATNGVFKIDAAAQLVGLPSMMNAPDSKNLKKETFIVAGNCEMCQSRIEKAAKSVYGVSSASWDVDSKMLSVQFDPEKVKLHDVHKAIANAGHDTEMHKADDNVYNELPGCCLYERLGEMPKTSSDATIAHGMIQVAGNCDMCKERIETAALSVSGVTSANWDADKQQLHFNHQLDKMSTDKIQKAIAKVGHDTEKYKADDAVYNELPGCCQYTRLEKVTNSEQRQHTMFTVGGNCGMCKDRIEATAMLVDGVAKAHWDKETKMIHIDFSAPATDDAIQKAIAKAGHDTDKYKADDEDYNALHSCCQYERLK</sequence>
<protein>
    <submittedName>
        <fullName evidence="5">Efflux RND transporter periplasmic adaptor subunit</fullName>
    </submittedName>
</protein>
<evidence type="ECO:0000256" key="1">
    <source>
        <dbReference type="ARBA" id="ARBA00009477"/>
    </source>
</evidence>
<name>A0A941F4M8_9BACT</name>
<dbReference type="InterPro" id="IPR036163">
    <property type="entry name" value="HMA_dom_sf"/>
</dbReference>
<dbReference type="GO" id="GO:0030288">
    <property type="term" value="C:outer membrane-bounded periplasmic space"/>
    <property type="evidence" value="ECO:0007669"/>
    <property type="project" value="TreeGrafter"/>
</dbReference>
<dbReference type="InterPro" id="IPR006121">
    <property type="entry name" value="HMA_dom"/>
</dbReference>
<dbReference type="Gene3D" id="3.30.70.100">
    <property type="match status" value="3"/>
</dbReference>
<evidence type="ECO:0000313" key="5">
    <source>
        <dbReference type="EMBL" id="MBR8536726.1"/>
    </source>
</evidence>
<dbReference type="AlphaFoldDB" id="A0A941F4M8"/>
<organism evidence="5 6">
    <name type="scientific">Carboxylicivirga sediminis</name>
    <dbReference type="NCBI Taxonomy" id="2006564"/>
    <lineage>
        <taxon>Bacteria</taxon>
        <taxon>Pseudomonadati</taxon>
        <taxon>Bacteroidota</taxon>
        <taxon>Bacteroidia</taxon>
        <taxon>Marinilabiliales</taxon>
        <taxon>Marinilabiliaceae</taxon>
        <taxon>Carboxylicivirga</taxon>
    </lineage>
</organism>
<dbReference type="SUPFAM" id="SSF111369">
    <property type="entry name" value="HlyD-like secretion proteins"/>
    <property type="match status" value="1"/>
</dbReference>
<feature type="domain" description="HMA" evidence="4">
    <location>
        <begin position="425"/>
        <end position="491"/>
    </location>
</feature>
<keyword evidence="3" id="KW-0472">Membrane</keyword>
<keyword evidence="3" id="KW-0812">Transmembrane</keyword>
<comment type="similarity">
    <text evidence="1">Belongs to the membrane fusion protein (MFP) (TC 8.A.1) family.</text>
</comment>
<dbReference type="PROSITE" id="PS50846">
    <property type="entry name" value="HMA_2"/>
    <property type="match status" value="3"/>
</dbReference>
<feature type="domain" description="HMA" evidence="4">
    <location>
        <begin position="519"/>
        <end position="590"/>
    </location>
</feature>
<dbReference type="Pfam" id="PF00403">
    <property type="entry name" value="HMA"/>
    <property type="match status" value="2"/>
</dbReference>
<dbReference type="InterPro" id="IPR058647">
    <property type="entry name" value="BSH_CzcB-like"/>
</dbReference>
<dbReference type="InterPro" id="IPR006143">
    <property type="entry name" value="RND_pump_MFP"/>
</dbReference>
<dbReference type="GO" id="GO:0060003">
    <property type="term" value="P:copper ion export"/>
    <property type="evidence" value="ECO:0007669"/>
    <property type="project" value="TreeGrafter"/>
</dbReference>
<dbReference type="Proteomes" id="UP000679220">
    <property type="component" value="Unassembled WGS sequence"/>
</dbReference>
<dbReference type="PANTHER" id="PTHR30097:SF15">
    <property type="entry name" value="CATION EFFLUX SYSTEM PROTEIN CUSB"/>
    <property type="match status" value="1"/>
</dbReference>
<dbReference type="RefSeq" id="WP_212191754.1">
    <property type="nucleotide sequence ID" value="NZ_JAGTAR010000022.1"/>
</dbReference>
<dbReference type="GO" id="GO:0022857">
    <property type="term" value="F:transmembrane transporter activity"/>
    <property type="evidence" value="ECO:0007669"/>
    <property type="project" value="InterPro"/>
</dbReference>
<dbReference type="FunFam" id="2.40.30.170:FF:000010">
    <property type="entry name" value="Efflux RND transporter periplasmic adaptor subunit"/>
    <property type="match status" value="1"/>
</dbReference>
<dbReference type="Pfam" id="PF19335">
    <property type="entry name" value="HMBD"/>
    <property type="match status" value="1"/>
</dbReference>
<proteinExistence type="inferred from homology"/>
<comment type="caution">
    <text evidence="5">The sequence shown here is derived from an EMBL/GenBank/DDBJ whole genome shotgun (WGS) entry which is preliminary data.</text>
</comment>
<keyword evidence="6" id="KW-1185">Reference proteome</keyword>